<dbReference type="WBParaSite" id="ES5_v2.g12294.t1">
    <property type="protein sequence ID" value="ES5_v2.g12294.t1"/>
    <property type="gene ID" value="ES5_v2.g12294"/>
</dbReference>
<name>A0AC34F559_9BILA</name>
<evidence type="ECO:0000313" key="2">
    <source>
        <dbReference type="WBParaSite" id="ES5_v2.g12294.t1"/>
    </source>
</evidence>
<sequence>MDYNVTEQHSDTEMKETDQENNQSSTIDHENVGTPELETSIASHGTENVSPDREYFFGHDKLHGGRMWIQTHNDPTKYNLYALYNQNNNEDLYKCIQCTRYEHRGHKPSTIIVRHLSDGKMELNEKRNHYPSCSHDKSFIDKIQKKYHRTPRSNPNGIPKVKTPLQKVSTPRPALQSQASPNVSNGEGPRKRRSARLSQNEYAVFVHAPVAAPAVTPAATPPVVSRPFFIRPSSAAPSSARQRSRTQGIPHAPLQNARVVRDDSVASNFSHLIPSFRPNVNPSPLSRPMVAFSRASPIVVPLKTIDSAASSSTIRILTPPQVYIPTPPPIRSISNKSIEISGMQYLKPKILAANESFCHCIPSSHTFREMSALLGLEYKTHNQVFWHSTYMINEVTGRSKTGISHTIPMQRNLGFQALSLFLTSSDDSTFKIQESIKQYIFKNLHNLVGKRDETYNALLQIALCSYQLENIHLWVLTKIMNVRIAVFSGESVHVFGDVFNDSLPSILLKKENDEYLAVVSVKK</sequence>
<protein>
    <submittedName>
        <fullName evidence="2">Uncharacterized protein</fullName>
    </submittedName>
</protein>
<dbReference type="Proteomes" id="UP000887579">
    <property type="component" value="Unplaced"/>
</dbReference>
<reference evidence="2" key="1">
    <citation type="submission" date="2022-11" db="UniProtKB">
        <authorList>
            <consortium name="WormBaseParasite"/>
        </authorList>
    </citation>
    <scope>IDENTIFICATION</scope>
</reference>
<evidence type="ECO:0000313" key="1">
    <source>
        <dbReference type="Proteomes" id="UP000887579"/>
    </source>
</evidence>
<organism evidence="1 2">
    <name type="scientific">Panagrolaimus sp. ES5</name>
    <dbReference type="NCBI Taxonomy" id="591445"/>
    <lineage>
        <taxon>Eukaryota</taxon>
        <taxon>Metazoa</taxon>
        <taxon>Ecdysozoa</taxon>
        <taxon>Nematoda</taxon>
        <taxon>Chromadorea</taxon>
        <taxon>Rhabditida</taxon>
        <taxon>Tylenchina</taxon>
        <taxon>Panagrolaimomorpha</taxon>
        <taxon>Panagrolaimoidea</taxon>
        <taxon>Panagrolaimidae</taxon>
        <taxon>Panagrolaimus</taxon>
    </lineage>
</organism>
<proteinExistence type="predicted"/>
<accession>A0AC34F559</accession>